<reference evidence="2" key="1">
    <citation type="submission" date="2022-03" db="EMBL/GenBank/DDBJ databases">
        <authorList>
            <person name="Tunstrom K."/>
        </authorList>
    </citation>
    <scope>NUCLEOTIDE SEQUENCE</scope>
</reference>
<gene>
    <name evidence="2" type="ORF">EEDITHA_LOCUS1906</name>
</gene>
<evidence type="ECO:0000313" key="2">
    <source>
        <dbReference type="EMBL" id="CAH2085429.1"/>
    </source>
</evidence>
<accession>A0AAU9TCT5</accession>
<feature type="signal peptide" evidence="1">
    <location>
        <begin position="1"/>
        <end position="19"/>
    </location>
</feature>
<sequence length="112" mass="12747">MKFEAILFMLLTIALLVKSEHLIIGNSAEKELVYYKKVKYHAIPFVKRVKQVFYNSTDQRPIDAITVYDNLNSSASAVITAGGLGYTYVNLQLKSERGEALHYDVGIYSYYL</sequence>
<keyword evidence="1" id="KW-0732">Signal</keyword>
<dbReference type="Proteomes" id="UP001153954">
    <property type="component" value="Unassembled WGS sequence"/>
</dbReference>
<comment type="caution">
    <text evidence="2">The sequence shown here is derived from an EMBL/GenBank/DDBJ whole genome shotgun (WGS) entry which is preliminary data.</text>
</comment>
<evidence type="ECO:0000256" key="1">
    <source>
        <dbReference type="SAM" id="SignalP"/>
    </source>
</evidence>
<dbReference type="AlphaFoldDB" id="A0AAU9TCT5"/>
<protein>
    <recommendedName>
        <fullName evidence="4">Salivary secreted peptide</fullName>
    </recommendedName>
</protein>
<proteinExistence type="predicted"/>
<keyword evidence="3" id="KW-1185">Reference proteome</keyword>
<dbReference type="Pfam" id="PF15868">
    <property type="entry name" value="MBF2"/>
    <property type="match status" value="1"/>
</dbReference>
<evidence type="ECO:0008006" key="4">
    <source>
        <dbReference type="Google" id="ProtNLM"/>
    </source>
</evidence>
<organism evidence="2 3">
    <name type="scientific">Euphydryas editha</name>
    <name type="common">Edith's checkerspot</name>
    <dbReference type="NCBI Taxonomy" id="104508"/>
    <lineage>
        <taxon>Eukaryota</taxon>
        <taxon>Metazoa</taxon>
        <taxon>Ecdysozoa</taxon>
        <taxon>Arthropoda</taxon>
        <taxon>Hexapoda</taxon>
        <taxon>Insecta</taxon>
        <taxon>Pterygota</taxon>
        <taxon>Neoptera</taxon>
        <taxon>Endopterygota</taxon>
        <taxon>Lepidoptera</taxon>
        <taxon>Glossata</taxon>
        <taxon>Ditrysia</taxon>
        <taxon>Papilionoidea</taxon>
        <taxon>Nymphalidae</taxon>
        <taxon>Nymphalinae</taxon>
        <taxon>Euphydryas</taxon>
    </lineage>
</organism>
<dbReference type="InterPro" id="IPR031734">
    <property type="entry name" value="MBF2"/>
</dbReference>
<dbReference type="EMBL" id="CAKOGL010000004">
    <property type="protein sequence ID" value="CAH2085429.1"/>
    <property type="molecule type" value="Genomic_DNA"/>
</dbReference>
<name>A0AAU9TCT5_EUPED</name>
<evidence type="ECO:0000313" key="3">
    <source>
        <dbReference type="Proteomes" id="UP001153954"/>
    </source>
</evidence>
<feature type="chain" id="PRO_5043594510" description="Salivary secreted peptide" evidence="1">
    <location>
        <begin position="20"/>
        <end position="112"/>
    </location>
</feature>